<feature type="binding site" evidence="6">
    <location>
        <begin position="143"/>
        <end position="151"/>
    </location>
    <ligand>
        <name>ATP</name>
        <dbReference type="ChEBI" id="CHEBI:30616"/>
    </ligand>
</feature>
<dbReference type="InterPro" id="IPR024185">
    <property type="entry name" value="FTHF_cligase-like_sf"/>
</dbReference>
<dbReference type="EC" id="6.3.3.2" evidence="5 7"/>
<keyword evidence="9" id="KW-1185">Reference proteome</keyword>
<evidence type="ECO:0000256" key="1">
    <source>
        <dbReference type="ARBA" id="ARBA00010638"/>
    </source>
</evidence>
<dbReference type="InterPro" id="IPR002698">
    <property type="entry name" value="FTHF_cligase"/>
</dbReference>
<sequence>MSSATATALKTVLRQEMRKILSDLPAETVRRESKIVTDIIFSIPEYQMSSNISIYTSLPKGEINTRDLIKDALEQGKSCYVPRCNPQTGIMDMVKLVSYDDYLSLPLNHWGIPEPGLDEERIIANELDMIIMPGLAFDHKKNRLGHGKGFYDRYLAKYKTKIRSTLPKTVALALDVQVLNDGIIPTDQYDQKPDFILSASKQIV</sequence>
<keyword evidence="3 6" id="KW-0067">ATP-binding</keyword>
<comment type="similarity">
    <text evidence="1 7">Belongs to the 5-formyltetrahydrofolate cyclo-ligase family.</text>
</comment>
<keyword evidence="7" id="KW-0479">Metal-binding</keyword>
<feature type="binding site" evidence="6">
    <location>
        <begin position="10"/>
        <end position="14"/>
    </location>
    <ligand>
        <name>ATP</name>
        <dbReference type="ChEBI" id="CHEBI:30616"/>
    </ligand>
</feature>
<dbReference type="Gene3D" id="3.40.50.10420">
    <property type="entry name" value="NagB/RpiA/CoA transferase-like"/>
    <property type="match status" value="1"/>
</dbReference>
<dbReference type="GO" id="GO:0005739">
    <property type="term" value="C:mitochondrion"/>
    <property type="evidence" value="ECO:0007669"/>
    <property type="project" value="TreeGrafter"/>
</dbReference>
<organism evidence="8 9">
    <name type="scientific">Paraglomus brasilianum</name>
    <dbReference type="NCBI Taxonomy" id="144538"/>
    <lineage>
        <taxon>Eukaryota</taxon>
        <taxon>Fungi</taxon>
        <taxon>Fungi incertae sedis</taxon>
        <taxon>Mucoromycota</taxon>
        <taxon>Glomeromycotina</taxon>
        <taxon>Glomeromycetes</taxon>
        <taxon>Paraglomerales</taxon>
        <taxon>Paraglomeraceae</taxon>
        <taxon>Paraglomus</taxon>
    </lineage>
</organism>
<dbReference type="Proteomes" id="UP000789739">
    <property type="component" value="Unassembled WGS sequence"/>
</dbReference>
<dbReference type="PIRSF" id="PIRSF006806">
    <property type="entry name" value="FTHF_cligase"/>
    <property type="match status" value="1"/>
</dbReference>
<accession>A0A9N9C5H9</accession>
<comment type="caution">
    <text evidence="8">The sequence shown here is derived from an EMBL/GenBank/DDBJ whole genome shotgun (WGS) entry which is preliminary data.</text>
</comment>
<feature type="binding site" evidence="6">
    <location>
        <position position="62"/>
    </location>
    <ligand>
        <name>substrate</name>
    </ligand>
</feature>
<dbReference type="GO" id="GO:0030272">
    <property type="term" value="F:5-formyltetrahydrofolate cyclo-ligase activity"/>
    <property type="evidence" value="ECO:0007669"/>
    <property type="project" value="UniProtKB-EC"/>
</dbReference>
<dbReference type="Pfam" id="PF01812">
    <property type="entry name" value="5-FTHF_cyc-lig"/>
    <property type="match status" value="1"/>
</dbReference>
<dbReference type="GO" id="GO:0005524">
    <property type="term" value="F:ATP binding"/>
    <property type="evidence" value="ECO:0007669"/>
    <property type="project" value="UniProtKB-KW"/>
</dbReference>
<dbReference type="GO" id="GO:0035999">
    <property type="term" value="P:tetrahydrofolate interconversion"/>
    <property type="evidence" value="ECO:0007669"/>
    <property type="project" value="TreeGrafter"/>
</dbReference>
<comment type="catalytic activity">
    <reaction evidence="4 7">
        <text>(6S)-5-formyl-5,6,7,8-tetrahydrofolate + ATP = (6R)-5,10-methenyltetrahydrofolate + ADP + phosphate</text>
        <dbReference type="Rhea" id="RHEA:10488"/>
        <dbReference type="ChEBI" id="CHEBI:30616"/>
        <dbReference type="ChEBI" id="CHEBI:43474"/>
        <dbReference type="ChEBI" id="CHEBI:57455"/>
        <dbReference type="ChEBI" id="CHEBI:57457"/>
        <dbReference type="ChEBI" id="CHEBI:456216"/>
        <dbReference type="EC" id="6.3.3.2"/>
    </reaction>
</comment>
<dbReference type="EMBL" id="CAJVPI010001051">
    <property type="protein sequence ID" value="CAG8591482.1"/>
    <property type="molecule type" value="Genomic_DNA"/>
</dbReference>
<dbReference type="PANTHER" id="PTHR23407">
    <property type="entry name" value="ATPASE INHIBITOR/5-FORMYLTETRAHYDROFOLATE CYCLO-LIGASE"/>
    <property type="match status" value="1"/>
</dbReference>
<keyword evidence="2 6" id="KW-0547">Nucleotide-binding</keyword>
<dbReference type="OrthoDB" id="2015992at2759"/>
<comment type="cofactor">
    <cofactor evidence="7">
        <name>Mg(2+)</name>
        <dbReference type="ChEBI" id="CHEBI:18420"/>
    </cofactor>
</comment>
<protein>
    <recommendedName>
        <fullName evidence="5 7">5-formyltetrahydrofolate cyclo-ligase</fullName>
        <ecNumber evidence="5 7">6.3.3.2</ecNumber>
    </recommendedName>
</protein>
<dbReference type="PANTHER" id="PTHR23407:SF1">
    <property type="entry name" value="5-FORMYLTETRAHYDROFOLATE CYCLO-LIGASE"/>
    <property type="match status" value="1"/>
</dbReference>
<dbReference type="GO" id="GO:0046872">
    <property type="term" value="F:metal ion binding"/>
    <property type="evidence" value="ECO:0007669"/>
    <property type="project" value="UniProtKB-KW"/>
</dbReference>
<evidence type="ECO:0000256" key="4">
    <source>
        <dbReference type="ARBA" id="ARBA00036539"/>
    </source>
</evidence>
<dbReference type="InterPro" id="IPR037171">
    <property type="entry name" value="NagB/RpiA_transferase-like"/>
</dbReference>
<dbReference type="SUPFAM" id="SSF100950">
    <property type="entry name" value="NagB/RpiA/CoA transferase-like"/>
    <property type="match status" value="1"/>
</dbReference>
<keyword evidence="7" id="KW-0460">Magnesium</keyword>
<proteinExistence type="inferred from homology"/>
<name>A0A9N9C5H9_9GLOM</name>
<dbReference type="GO" id="GO:0009396">
    <property type="term" value="P:folic acid-containing compound biosynthetic process"/>
    <property type="evidence" value="ECO:0007669"/>
    <property type="project" value="TreeGrafter"/>
</dbReference>
<evidence type="ECO:0000256" key="2">
    <source>
        <dbReference type="ARBA" id="ARBA00022741"/>
    </source>
</evidence>
<evidence type="ECO:0000256" key="6">
    <source>
        <dbReference type="PIRSR" id="PIRSR006806-1"/>
    </source>
</evidence>
<evidence type="ECO:0000313" key="8">
    <source>
        <dbReference type="EMBL" id="CAG8591482.1"/>
    </source>
</evidence>
<evidence type="ECO:0000256" key="5">
    <source>
        <dbReference type="ARBA" id="ARBA00038966"/>
    </source>
</evidence>
<gene>
    <name evidence="8" type="ORF">PBRASI_LOCUS7147</name>
</gene>
<evidence type="ECO:0000313" key="9">
    <source>
        <dbReference type="Proteomes" id="UP000789739"/>
    </source>
</evidence>
<reference evidence="8" key="1">
    <citation type="submission" date="2021-06" db="EMBL/GenBank/DDBJ databases">
        <authorList>
            <person name="Kallberg Y."/>
            <person name="Tangrot J."/>
            <person name="Rosling A."/>
        </authorList>
    </citation>
    <scope>NUCLEOTIDE SEQUENCE</scope>
    <source>
        <strain evidence="8">BR232B</strain>
    </source>
</reference>
<dbReference type="AlphaFoldDB" id="A0A9N9C5H9"/>
<dbReference type="NCBIfam" id="TIGR02727">
    <property type="entry name" value="MTHFS_bact"/>
    <property type="match status" value="1"/>
</dbReference>
<evidence type="ECO:0000256" key="7">
    <source>
        <dbReference type="RuleBase" id="RU361279"/>
    </source>
</evidence>
<evidence type="ECO:0000256" key="3">
    <source>
        <dbReference type="ARBA" id="ARBA00022840"/>
    </source>
</evidence>